<dbReference type="Proteomes" id="UP000010445">
    <property type="component" value="Unassembled WGS sequence"/>
</dbReference>
<dbReference type="AlphaFoldDB" id="L1MMH3"/>
<dbReference type="InterPro" id="IPR000847">
    <property type="entry name" value="LysR_HTH_N"/>
</dbReference>
<dbReference type="GO" id="GO:0003677">
    <property type="term" value="F:DNA binding"/>
    <property type="evidence" value="ECO:0007669"/>
    <property type="project" value="UniProtKB-KW"/>
</dbReference>
<feature type="domain" description="HTH lysR-type" evidence="6">
    <location>
        <begin position="1"/>
        <end position="52"/>
    </location>
</feature>
<dbReference type="GO" id="GO:0003700">
    <property type="term" value="F:DNA-binding transcription factor activity"/>
    <property type="evidence" value="ECO:0007669"/>
    <property type="project" value="InterPro"/>
</dbReference>
<organism evidence="7 8">
    <name type="scientific">Corynebacterium durum F0235</name>
    <dbReference type="NCBI Taxonomy" id="1035195"/>
    <lineage>
        <taxon>Bacteria</taxon>
        <taxon>Bacillati</taxon>
        <taxon>Actinomycetota</taxon>
        <taxon>Actinomycetes</taxon>
        <taxon>Mycobacteriales</taxon>
        <taxon>Corynebacteriaceae</taxon>
        <taxon>Corynebacterium</taxon>
    </lineage>
</organism>
<dbReference type="InterPro" id="IPR036388">
    <property type="entry name" value="WH-like_DNA-bd_sf"/>
</dbReference>
<dbReference type="InterPro" id="IPR017685">
    <property type="entry name" value="ArgP"/>
</dbReference>
<dbReference type="SUPFAM" id="SSF46785">
    <property type="entry name" value="Winged helix' DNA-binding domain"/>
    <property type="match status" value="1"/>
</dbReference>
<dbReference type="NCBIfam" id="NF002964">
    <property type="entry name" value="PRK03635.1"/>
    <property type="match status" value="1"/>
</dbReference>
<keyword evidence="5" id="KW-0804">Transcription</keyword>
<dbReference type="InterPro" id="IPR050176">
    <property type="entry name" value="LTTR"/>
</dbReference>
<evidence type="ECO:0000313" key="7">
    <source>
        <dbReference type="EMBL" id="EKX92136.1"/>
    </source>
</evidence>
<keyword evidence="4" id="KW-0010">Activator</keyword>
<reference evidence="7 8" key="1">
    <citation type="submission" date="2012-05" db="EMBL/GenBank/DDBJ databases">
        <authorList>
            <person name="Weinstock G."/>
            <person name="Sodergren E."/>
            <person name="Lobos E.A."/>
            <person name="Fulton L."/>
            <person name="Fulton R."/>
            <person name="Courtney L."/>
            <person name="Fronick C."/>
            <person name="O'Laughlin M."/>
            <person name="Godfrey J."/>
            <person name="Wilson R.M."/>
            <person name="Miner T."/>
            <person name="Farmer C."/>
            <person name="Delehaunty K."/>
            <person name="Cordes M."/>
            <person name="Minx P."/>
            <person name="Tomlinson C."/>
            <person name="Chen J."/>
            <person name="Wollam A."/>
            <person name="Pepin K.H."/>
            <person name="Bhonagiri V."/>
            <person name="Zhang X."/>
            <person name="Suruliraj S."/>
            <person name="Warren W."/>
            <person name="Mitreva M."/>
            <person name="Mardis E.R."/>
            <person name="Wilson R.K."/>
        </authorList>
    </citation>
    <scope>NUCLEOTIDE SEQUENCE [LARGE SCALE GENOMIC DNA]</scope>
    <source>
        <strain evidence="7 8">F0235</strain>
    </source>
</reference>
<evidence type="ECO:0000259" key="6">
    <source>
        <dbReference type="PROSITE" id="PS50931"/>
    </source>
</evidence>
<evidence type="ECO:0000256" key="5">
    <source>
        <dbReference type="ARBA" id="ARBA00023163"/>
    </source>
</evidence>
<evidence type="ECO:0000256" key="4">
    <source>
        <dbReference type="ARBA" id="ARBA00023159"/>
    </source>
</evidence>
<dbReference type="NCBIfam" id="TIGR03298">
    <property type="entry name" value="argP"/>
    <property type="match status" value="1"/>
</dbReference>
<evidence type="ECO:0000256" key="3">
    <source>
        <dbReference type="ARBA" id="ARBA00023125"/>
    </source>
</evidence>
<evidence type="ECO:0000256" key="1">
    <source>
        <dbReference type="ARBA" id="ARBA00009437"/>
    </source>
</evidence>
<sequence length="288" mass="31669">MATLLAVLDQGSFEAAADHLGITPSAVSQRIKALEKEAGRVLVRRSTPATATEAGEVLAQTARRMALLQAETDAMMHGRLARVPLSVAINADSLATWFRPVLAEVARWDSASLRLRVEDESQSLHLLRSGDCLGAVTRESKAVSGCEVHPLGEMHYFSVASPEFRDRFTHDGMLDWAAMPALRYGPNDKLQDEDLIGRVEEFPRHRRISQIPSSEGFLEAARVGLGWALVSHLQARPALDSGDLVLLDDRVSRVPLYWQHWRLESPLLQRLSQAVISAAREALVSSPA</sequence>
<evidence type="ECO:0000256" key="2">
    <source>
        <dbReference type="ARBA" id="ARBA00023015"/>
    </source>
</evidence>
<keyword evidence="3" id="KW-0238">DNA-binding</keyword>
<dbReference type="PANTHER" id="PTHR30579">
    <property type="entry name" value="TRANSCRIPTIONAL REGULATOR"/>
    <property type="match status" value="1"/>
</dbReference>
<proteinExistence type="inferred from homology"/>
<dbReference type="Gene3D" id="1.10.10.10">
    <property type="entry name" value="Winged helix-like DNA-binding domain superfamily/Winged helix DNA-binding domain"/>
    <property type="match status" value="1"/>
</dbReference>
<comment type="caution">
    <text evidence="7">The sequence shown here is derived from an EMBL/GenBank/DDBJ whole genome shotgun (WGS) entry which is preliminary data.</text>
</comment>
<name>L1MMH3_9CORY</name>
<dbReference type="InterPro" id="IPR036390">
    <property type="entry name" value="WH_DNA-bd_sf"/>
</dbReference>
<accession>L1MMH3</accession>
<dbReference type="PANTHER" id="PTHR30579:SF2">
    <property type="entry name" value="HTH-TYPE TRANSCRIPTIONAL REGULATOR ARGP"/>
    <property type="match status" value="1"/>
</dbReference>
<dbReference type="eggNOG" id="COG0583">
    <property type="taxonomic scope" value="Bacteria"/>
</dbReference>
<dbReference type="Pfam" id="PF03466">
    <property type="entry name" value="LysR_substrate"/>
    <property type="match status" value="1"/>
</dbReference>
<comment type="similarity">
    <text evidence="1">Belongs to the LysR transcriptional regulatory family.</text>
</comment>
<dbReference type="PATRIC" id="fig|1035195.3.peg.386"/>
<dbReference type="SUPFAM" id="SSF53850">
    <property type="entry name" value="Periplasmic binding protein-like II"/>
    <property type="match status" value="1"/>
</dbReference>
<keyword evidence="2" id="KW-0805">Transcription regulation</keyword>
<dbReference type="InterPro" id="IPR005119">
    <property type="entry name" value="LysR_subst-bd"/>
</dbReference>
<dbReference type="Pfam" id="PF00126">
    <property type="entry name" value="HTH_1"/>
    <property type="match status" value="1"/>
</dbReference>
<dbReference type="STRING" id="1035195.HMPREF9997_00423"/>
<dbReference type="Gene3D" id="3.40.190.290">
    <property type="match status" value="1"/>
</dbReference>
<dbReference type="EMBL" id="AMEM01000007">
    <property type="protein sequence ID" value="EKX92136.1"/>
    <property type="molecule type" value="Genomic_DNA"/>
</dbReference>
<dbReference type="PROSITE" id="PS50931">
    <property type="entry name" value="HTH_LYSR"/>
    <property type="match status" value="1"/>
</dbReference>
<keyword evidence="8" id="KW-1185">Reference proteome</keyword>
<protein>
    <submittedName>
        <fullName evidence="7">Transcriptional regulator, ArgP family</fullName>
    </submittedName>
</protein>
<gene>
    <name evidence="7" type="ORF">HMPREF9997_00423</name>
</gene>
<dbReference type="HOGENOM" id="CLU_063829_0_1_11"/>
<evidence type="ECO:0000313" key="8">
    <source>
        <dbReference type="Proteomes" id="UP000010445"/>
    </source>
</evidence>